<evidence type="ECO:0008006" key="4">
    <source>
        <dbReference type="Google" id="ProtNLM"/>
    </source>
</evidence>
<protein>
    <recommendedName>
        <fullName evidence="4">Choline kinase</fullName>
    </recommendedName>
</protein>
<dbReference type="EMBL" id="CAJZBQ010000051">
    <property type="protein sequence ID" value="CAG9330623.1"/>
    <property type="molecule type" value="Genomic_DNA"/>
</dbReference>
<dbReference type="PANTHER" id="PTHR22603:SF93">
    <property type="entry name" value="RE24176P"/>
    <property type="match status" value="1"/>
</dbReference>
<keyword evidence="3" id="KW-1185">Reference proteome</keyword>
<proteinExistence type="inferred from homology"/>
<dbReference type="GO" id="GO:0006646">
    <property type="term" value="P:phosphatidylethanolamine biosynthetic process"/>
    <property type="evidence" value="ECO:0007669"/>
    <property type="project" value="TreeGrafter"/>
</dbReference>
<sequence length="353" mass="41683">MSIEEHHVSAVEFIKTHIRAWRFATLENTSITLLTGNSNRVYLVQTTLNISPSKLIYRVFGPDYITNKSRERRIYSKLSSLGYAPKNYGESTRERIEHFLDGFGHLSRNMLHDPVIIDQVAKRLRVIHSIDMNEVLGGETIMTDENPRRWREFNNNRIETNPNLIHKPEARGEILELLTCQQWEAYQNILPRNSPVVYSHLDPSPINFLYNSQINQVYFVDFEFSGLSYRSMDFGLLLNEITYDFLYDKFPYWKYCEELKATDEIVERYVRAYGEGAEMWVEVKQSLIASNYIWAMWSLASYKGPSEGYDFLEYALTRYRRFKNEYQQYLENGGLEGLVRRSREIFTVENENN</sequence>
<name>A0AAU9K147_9CILI</name>
<dbReference type="PANTHER" id="PTHR22603">
    <property type="entry name" value="CHOLINE/ETHANOALAMINE KINASE"/>
    <property type="match status" value="1"/>
</dbReference>
<accession>A0AAU9K147</accession>
<dbReference type="Gene3D" id="3.30.200.20">
    <property type="entry name" value="Phosphorylase Kinase, domain 1"/>
    <property type="match status" value="1"/>
</dbReference>
<dbReference type="InterPro" id="IPR011009">
    <property type="entry name" value="Kinase-like_dom_sf"/>
</dbReference>
<dbReference type="GO" id="GO:0004103">
    <property type="term" value="F:choline kinase activity"/>
    <property type="evidence" value="ECO:0007669"/>
    <property type="project" value="TreeGrafter"/>
</dbReference>
<reference evidence="2" key="1">
    <citation type="submission" date="2021-09" db="EMBL/GenBank/DDBJ databases">
        <authorList>
            <consortium name="AG Swart"/>
            <person name="Singh M."/>
            <person name="Singh A."/>
            <person name="Seah K."/>
            <person name="Emmerich C."/>
        </authorList>
    </citation>
    <scope>NUCLEOTIDE SEQUENCE</scope>
    <source>
        <strain evidence="2">ATCC30299</strain>
    </source>
</reference>
<organism evidence="2 3">
    <name type="scientific">Blepharisma stoltei</name>
    <dbReference type="NCBI Taxonomy" id="1481888"/>
    <lineage>
        <taxon>Eukaryota</taxon>
        <taxon>Sar</taxon>
        <taxon>Alveolata</taxon>
        <taxon>Ciliophora</taxon>
        <taxon>Postciliodesmatophora</taxon>
        <taxon>Heterotrichea</taxon>
        <taxon>Heterotrichida</taxon>
        <taxon>Blepharismidae</taxon>
        <taxon>Blepharisma</taxon>
    </lineage>
</organism>
<dbReference type="GO" id="GO:0004305">
    <property type="term" value="F:ethanolamine kinase activity"/>
    <property type="evidence" value="ECO:0007669"/>
    <property type="project" value="TreeGrafter"/>
</dbReference>
<dbReference type="Gene3D" id="3.90.1200.10">
    <property type="match status" value="1"/>
</dbReference>
<dbReference type="SUPFAM" id="SSF56112">
    <property type="entry name" value="Protein kinase-like (PK-like)"/>
    <property type="match status" value="1"/>
</dbReference>
<evidence type="ECO:0000256" key="1">
    <source>
        <dbReference type="ARBA" id="ARBA00038211"/>
    </source>
</evidence>
<dbReference type="Proteomes" id="UP001162131">
    <property type="component" value="Unassembled WGS sequence"/>
</dbReference>
<evidence type="ECO:0000313" key="3">
    <source>
        <dbReference type="Proteomes" id="UP001162131"/>
    </source>
</evidence>
<dbReference type="AlphaFoldDB" id="A0AAU9K147"/>
<dbReference type="Pfam" id="PF01633">
    <property type="entry name" value="Choline_kinase"/>
    <property type="match status" value="1"/>
</dbReference>
<comment type="similarity">
    <text evidence="1">Belongs to the choline/ethanolamine kinase family.</text>
</comment>
<dbReference type="GO" id="GO:0005737">
    <property type="term" value="C:cytoplasm"/>
    <property type="evidence" value="ECO:0007669"/>
    <property type="project" value="TreeGrafter"/>
</dbReference>
<comment type="caution">
    <text evidence="2">The sequence shown here is derived from an EMBL/GenBank/DDBJ whole genome shotgun (WGS) entry which is preliminary data.</text>
</comment>
<evidence type="ECO:0000313" key="2">
    <source>
        <dbReference type="EMBL" id="CAG9330623.1"/>
    </source>
</evidence>
<gene>
    <name evidence="2" type="ORF">BSTOLATCC_MIC51204</name>
</gene>